<feature type="transmembrane region" description="Helical" evidence="1">
    <location>
        <begin position="199"/>
        <end position="219"/>
    </location>
</feature>
<feature type="transmembrane region" description="Helical" evidence="1">
    <location>
        <begin position="225"/>
        <end position="249"/>
    </location>
</feature>
<dbReference type="Proteomes" id="UP000255265">
    <property type="component" value="Unassembled WGS sequence"/>
</dbReference>
<organism evidence="3 4">
    <name type="scientific">Pseudacidovorax intermedius</name>
    <dbReference type="NCBI Taxonomy" id="433924"/>
    <lineage>
        <taxon>Bacteria</taxon>
        <taxon>Pseudomonadati</taxon>
        <taxon>Pseudomonadota</taxon>
        <taxon>Betaproteobacteria</taxon>
        <taxon>Burkholderiales</taxon>
        <taxon>Comamonadaceae</taxon>
        <taxon>Pseudacidovorax</taxon>
    </lineage>
</organism>
<dbReference type="EMBL" id="QQAV01000001">
    <property type="protein sequence ID" value="RDI28857.1"/>
    <property type="molecule type" value="Genomic_DNA"/>
</dbReference>
<keyword evidence="4" id="KW-1185">Reference proteome</keyword>
<dbReference type="GO" id="GO:0016491">
    <property type="term" value="F:oxidoreductase activity"/>
    <property type="evidence" value="ECO:0007669"/>
    <property type="project" value="InterPro"/>
</dbReference>
<dbReference type="RefSeq" id="WP_114801643.1">
    <property type="nucleotide sequence ID" value="NZ_QQAV01000001.1"/>
</dbReference>
<feature type="transmembrane region" description="Helical" evidence="1">
    <location>
        <begin position="40"/>
        <end position="58"/>
    </location>
</feature>
<feature type="domain" description="Fatty acid desaturase" evidence="2">
    <location>
        <begin position="64"/>
        <end position="323"/>
    </location>
</feature>
<evidence type="ECO:0000259" key="2">
    <source>
        <dbReference type="Pfam" id="PF00487"/>
    </source>
</evidence>
<dbReference type="AlphaFoldDB" id="A0A370FMD6"/>
<dbReference type="OrthoDB" id="104711at2"/>
<gene>
    <name evidence="3" type="ORF">DFR41_101613</name>
</gene>
<dbReference type="Pfam" id="PF00487">
    <property type="entry name" value="FA_desaturase"/>
    <property type="match status" value="1"/>
</dbReference>
<sequence>MAYRPELSLPEPLEPSAPLPHRKIIRSWLTPLAQRSTWRAFALITLDYILFFGLMAAVVLVDSVWLKLLAALAAGFVIGRLFIIGHDGCHQSLTENRRLNKWLGRIAFLPSLTAYSLWDMGHNVVHHGFTNLKGVDFVWAPMTQDEYRAMSPMRRVAERIYRSGWGPGLYYAVEIWWAKMMFPSKKTMGNTYRPVFTRDCLLVSGFALLWIAALVGAAFATGQSAWLLVLLGFVVPMVFWFNMMGFVIYGHHTHVRVQWHNEKAAWQRAQPFVSTTVHLTFPFRIGALMHHIMEHTAHHVDMSIPLYKLKETQKVLEQMLPGRIIIQRFSWKWYFDTARACKLYDFTRQCWTDFKGRATSELRALVPPQAADAAARPA</sequence>
<dbReference type="GO" id="GO:0006629">
    <property type="term" value="P:lipid metabolic process"/>
    <property type="evidence" value="ECO:0007669"/>
    <property type="project" value="InterPro"/>
</dbReference>
<name>A0A370FMD6_9BURK</name>
<feature type="transmembrane region" description="Helical" evidence="1">
    <location>
        <begin position="64"/>
        <end position="82"/>
    </location>
</feature>
<accession>A0A370FMD6</accession>
<evidence type="ECO:0000313" key="4">
    <source>
        <dbReference type="Proteomes" id="UP000255265"/>
    </source>
</evidence>
<dbReference type="InterPro" id="IPR012171">
    <property type="entry name" value="Fatty_acid_desaturase"/>
</dbReference>
<evidence type="ECO:0000313" key="3">
    <source>
        <dbReference type="EMBL" id="RDI28857.1"/>
    </source>
</evidence>
<protein>
    <submittedName>
        <fullName evidence="3">Omega-6 fatty acid desaturase (Delta-12 desaturase)</fullName>
    </submittedName>
</protein>
<dbReference type="InterPro" id="IPR005804">
    <property type="entry name" value="FA_desaturase_dom"/>
</dbReference>
<comment type="caution">
    <text evidence="3">The sequence shown here is derived from an EMBL/GenBank/DDBJ whole genome shotgun (WGS) entry which is preliminary data.</text>
</comment>
<reference evidence="3 4" key="1">
    <citation type="submission" date="2018-07" db="EMBL/GenBank/DDBJ databases">
        <title>Genomic Encyclopedia of Type Strains, Phase IV (KMG-IV): sequencing the most valuable type-strain genomes for metagenomic binning, comparative biology and taxonomic classification.</title>
        <authorList>
            <person name="Goeker M."/>
        </authorList>
    </citation>
    <scope>NUCLEOTIDE SEQUENCE [LARGE SCALE GENOMIC DNA]</scope>
    <source>
        <strain evidence="3 4">DSM 21352</strain>
    </source>
</reference>
<keyword evidence="1" id="KW-0812">Transmembrane</keyword>
<keyword evidence="1" id="KW-1133">Transmembrane helix</keyword>
<dbReference type="STRING" id="433924.NS331_12685"/>
<proteinExistence type="predicted"/>
<dbReference type="PANTHER" id="PTHR32100">
    <property type="entry name" value="OMEGA-6 FATTY ACID DESATURASE, CHLOROPLASTIC"/>
    <property type="match status" value="1"/>
</dbReference>
<evidence type="ECO:0000256" key="1">
    <source>
        <dbReference type="SAM" id="Phobius"/>
    </source>
</evidence>
<keyword evidence="1" id="KW-0472">Membrane</keyword>